<dbReference type="InterPro" id="IPR012337">
    <property type="entry name" value="RNaseH-like_sf"/>
</dbReference>
<dbReference type="PROSITE" id="PS50879">
    <property type="entry name" value="RNASE_H_1"/>
    <property type="match status" value="1"/>
</dbReference>
<dbReference type="InterPro" id="IPR002156">
    <property type="entry name" value="RNaseH_domain"/>
</dbReference>
<feature type="domain" description="RNase H type-1" evidence="2">
    <location>
        <begin position="1"/>
        <end position="148"/>
    </location>
</feature>
<dbReference type="AlphaFoldDB" id="A0A6A6WJY3"/>
<name>A0A6A6WJY3_9PEZI</name>
<dbReference type="OrthoDB" id="407198at2759"/>
<dbReference type="InterPro" id="IPR044730">
    <property type="entry name" value="RNase_H-like_dom_plant"/>
</dbReference>
<dbReference type="SUPFAM" id="SSF53098">
    <property type="entry name" value="Ribonuclease H-like"/>
    <property type="match status" value="1"/>
</dbReference>
<organism evidence="3 4">
    <name type="scientific">Pseudovirgaria hyperparasitica</name>
    <dbReference type="NCBI Taxonomy" id="470096"/>
    <lineage>
        <taxon>Eukaryota</taxon>
        <taxon>Fungi</taxon>
        <taxon>Dikarya</taxon>
        <taxon>Ascomycota</taxon>
        <taxon>Pezizomycotina</taxon>
        <taxon>Dothideomycetes</taxon>
        <taxon>Dothideomycetes incertae sedis</taxon>
        <taxon>Acrospermales</taxon>
        <taxon>Acrospermaceae</taxon>
        <taxon>Pseudovirgaria</taxon>
    </lineage>
</organism>
<proteinExistence type="predicted"/>
<evidence type="ECO:0000313" key="4">
    <source>
        <dbReference type="Proteomes" id="UP000799437"/>
    </source>
</evidence>
<dbReference type="Proteomes" id="UP000799437">
    <property type="component" value="Unassembled WGS sequence"/>
</dbReference>
<dbReference type="GeneID" id="54487505"/>
<evidence type="ECO:0000259" key="2">
    <source>
        <dbReference type="PROSITE" id="PS50879"/>
    </source>
</evidence>
<evidence type="ECO:0000313" key="3">
    <source>
        <dbReference type="EMBL" id="KAF2761911.1"/>
    </source>
</evidence>
<reference evidence="3" key="1">
    <citation type="journal article" date="2020" name="Stud. Mycol.">
        <title>101 Dothideomycetes genomes: a test case for predicting lifestyles and emergence of pathogens.</title>
        <authorList>
            <person name="Haridas S."/>
            <person name="Albert R."/>
            <person name="Binder M."/>
            <person name="Bloem J."/>
            <person name="Labutti K."/>
            <person name="Salamov A."/>
            <person name="Andreopoulos B."/>
            <person name="Baker S."/>
            <person name="Barry K."/>
            <person name="Bills G."/>
            <person name="Bluhm B."/>
            <person name="Cannon C."/>
            <person name="Castanera R."/>
            <person name="Culley D."/>
            <person name="Daum C."/>
            <person name="Ezra D."/>
            <person name="Gonzalez J."/>
            <person name="Henrissat B."/>
            <person name="Kuo A."/>
            <person name="Liang C."/>
            <person name="Lipzen A."/>
            <person name="Lutzoni F."/>
            <person name="Magnuson J."/>
            <person name="Mondo S."/>
            <person name="Nolan M."/>
            <person name="Ohm R."/>
            <person name="Pangilinan J."/>
            <person name="Park H.-J."/>
            <person name="Ramirez L."/>
            <person name="Alfaro M."/>
            <person name="Sun H."/>
            <person name="Tritt A."/>
            <person name="Yoshinaga Y."/>
            <person name="Zwiers L.-H."/>
            <person name="Turgeon B."/>
            <person name="Goodwin S."/>
            <person name="Spatafora J."/>
            <person name="Crous P."/>
            <person name="Grigoriev I."/>
        </authorList>
    </citation>
    <scope>NUCLEOTIDE SEQUENCE</scope>
    <source>
        <strain evidence="3">CBS 121739</strain>
    </source>
</reference>
<feature type="region of interest" description="Disordered" evidence="1">
    <location>
        <begin position="140"/>
        <end position="181"/>
    </location>
</feature>
<gene>
    <name evidence="3" type="ORF">EJ05DRAFT_496799</name>
</gene>
<dbReference type="Pfam" id="PF00075">
    <property type="entry name" value="RNase_H"/>
    <property type="match status" value="1"/>
</dbReference>
<dbReference type="RefSeq" id="XP_033604362.1">
    <property type="nucleotide sequence ID" value="XM_033746451.1"/>
</dbReference>
<dbReference type="GO" id="GO:0004523">
    <property type="term" value="F:RNA-DNA hybrid ribonuclease activity"/>
    <property type="evidence" value="ECO:0007669"/>
    <property type="project" value="InterPro"/>
</dbReference>
<dbReference type="InterPro" id="IPR036397">
    <property type="entry name" value="RNaseH_sf"/>
</dbReference>
<sequence length="181" mass="20739">MVYNIVFEVDGGCRRNGAQQPVGAAAAIEKGPSGRTKIHTERLERGESLPEPTSSRAELTAINLALKQALQKHDELRSSPKLNVEIRSDSKYAIGFANQDLIKETCGLDEQIRERGDVNYEWIPRAFNRQADLACNRELDEQEAEMEEWDQQGAEMEEWDQQEAEMEEWDEHEAEMEEWDG</sequence>
<keyword evidence="4" id="KW-1185">Reference proteome</keyword>
<evidence type="ECO:0000256" key="1">
    <source>
        <dbReference type="SAM" id="MobiDB-lite"/>
    </source>
</evidence>
<accession>A0A6A6WJY3</accession>
<dbReference type="EMBL" id="ML996566">
    <property type="protein sequence ID" value="KAF2761911.1"/>
    <property type="molecule type" value="Genomic_DNA"/>
</dbReference>
<dbReference type="Gene3D" id="3.30.420.10">
    <property type="entry name" value="Ribonuclease H-like superfamily/Ribonuclease H"/>
    <property type="match status" value="1"/>
</dbReference>
<dbReference type="CDD" id="cd06222">
    <property type="entry name" value="RNase_H_like"/>
    <property type="match status" value="1"/>
</dbReference>
<dbReference type="GO" id="GO:0003676">
    <property type="term" value="F:nucleic acid binding"/>
    <property type="evidence" value="ECO:0007669"/>
    <property type="project" value="InterPro"/>
</dbReference>
<protein>
    <recommendedName>
        <fullName evidence="2">RNase H type-1 domain-containing protein</fullName>
    </recommendedName>
</protein>